<evidence type="ECO:0000256" key="2">
    <source>
        <dbReference type="ARBA" id="ARBA00022824"/>
    </source>
</evidence>
<gene>
    <name evidence="8" type="ORF">ODALV1_LOCUS15164</name>
</gene>
<evidence type="ECO:0000313" key="8">
    <source>
        <dbReference type="EMBL" id="CAL8111575.1"/>
    </source>
</evidence>
<evidence type="ECO:0000256" key="6">
    <source>
        <dbReference type="SAM" id="MobiDB-lite"/>
    </source>
</evidence>
<keyword evidence="1 7" id="KW-0812">Transmembrane</keyword>
<keyword evidence="3 7" id="KW-1133">Transmembrane helix</keyword>
<reference evidence="8 9" key="1">
    <citation type="submission" date="2024-08" db="EMBL/GenBank/DDBJ databases">
        <authorList>
            <person name="Cucini C."/>
            <person name="Frati F."/>
        </authorList>
    </citation>
    <scope>NUCLEOTIDE SEQUENCE [LARGE SCALE GENOMIC DNA]</scope>
</reference>
<comment type="caution">
    <text evidence="8">The sequence shown here is derived from an EMBL/GenBank/DDBJ whole genome shotgun (WGS) entry which is preliminary data.</text>
</comment>
<evidence type="ECO:0000256" key="5">
    <source>
        <dbReference type="ARBA" id="ARBA00023329"/>
    </source>
</evidence>
<evidence type="ECO:0000256" key="7">
    <source>
        <dbReference type="SAM" id="Phobius"/>
    </source>
</evidence>
<evidence type="ECO:0000256" key="3">
    <source>
        <dbReference type="ARBA" id="ARBA00022989"/>
    </source>
</evidence>
<evidence type="ECO:0000313" key="9">
    <source>
        <dbReference type="Proteomes" id="UP001642540"/>
    </source>
</evidence>
<evidence type="ECO:0000256" key="4">
    <source>
        <dbReference type="ARBA" id="ARBA00023136"/>
    </source>
</evidence>
<sequence>MNSVDIGSSERNRVLPSSKASSGMSEQEVFKTCLFHCILIVISPIFTFFVIKLYLFDALLQLESMQSNLYSALAAVVVLHLALANFIYRAYFQTETVPGFDKLEKED</sequence>
<dbReference type="Pfam" id="PF09446">
    <property type="entry name" value="VMA21"/>
    <property type="match status" value="1"/>
</dbReference>
<accession>A0ABP1QTS4</accession>
<evidence type="ECO:0008006" key="10">
    <source>
        <dbReference type="Google" id="ProtNLM"/>
    </source>
</evidence>
<dbReference type="Proteomes" id="UP001642540">
    <property type="component" value="Unassembled WGS sequence"/>
</dbReference>
<evidence type="ECO:0000256" key="1">
    <source>
        <dbReference type="ARBA" id="ARBA00022692"/>
    </source>
</evidence>
<feature type="region of interest" description="Disordered" evidence="6">
    <location>
        <begin position="1"/>
        <end position="25"/>
    </location>
</feature>
<dbReference type="PANTHER" id="PTHR31792">
    <property type="entry name" value="VACUOLAR ATPASE ASSEMBLY INTEGRAL MEMBRANE PROTEIN VMA21"/>
    <property type="match status" value="1"/>
</dbReference>
<feature type="transmembrane region" description="Helical" evidence="7">
    <location>
        <begin position="33"/>
        <end position="56"/>
    </location>
</feature>
<dbReference type="PANTHER" id="PTHR31792:SF6">
    <property type="entry name" value="VACUOLAR ATPASE ASSEMBLY INTEGRAL MEMBRANE PROTEIN VMA21 HOMOLOG"/>
    <property type="match status" value="1"/>
</dbReference>
<dbReference type="EMBL" id="CAXLJM020000046">
    <property type="protein sequence ID" value="CAL8111575.1"/>
    <property type="molecule type" value="Genomic_DNA"/>
</dbReference>
<keyword evidence="5" id="KW-0968">Cytoplasmic vesicle</keyword>
<proteinExistence type="predicted"/>
<feature type="transmembrane region" description="Helical" evidence="7">
    <location>
        <begin position="68"/>
        <end position="88"/>
    </location>
</feature>
<keyword evidence="2" id="KW-0256">Endoplasmic reticulum</keyword>
<protein>
    <recommendedName>
        <fullName evidence="10">Vacuolar ATPase assembly integral membrane protein VMA21 homolog</fullName>
    </recommendedName>
</protein>
<name>A0ABP1QTS4_9HEXA</name>
<keyword evidence="9" id="KW-1185">Reference proteome</keyword>
<dbReference type="InterPro" id="IPR019013">
    <property type="entry name" value="Vma21"/>
</dbReference>
<organism evidence="8 9">
    <name type="scientific">Orchesella dallaii</name>
    <dbReference type="NCBI Taxonomy" id="48710"/>
    <lineage>
        <taxon>Eukaryota</taxon>
        <taxon>Metazoa</taxon>
        <taxon>Ecdysozoa</taxon>
        <taxon>Arthropoda</taxon>
        <taxon>Hexapoda</taxon>
        <taxon>Collembola</taxon>
        <taxon>Entomobryomorpha</taxon>
        <taxon>Entomobryoidea</taxon>
        <taxon>Orchesellidae</taxon>
        <taxon>Orchesellinae</taxon>
        <taxon>Orchesella</taxon>
    </lineage>
</organism>
<keyword evidence="4 7" id="KW-0472">Membrane</keyword>